<dbReference type="InterPro" id="IPR032675">
    <property type="entry name" value="LRR_dom_sf"/>
</dbReference>
<dbReference type="Proteomes" id="UP000243499">
    <property type="component" value="Chromosome 5"/>
</dbReference>
<dbReference type="PANTHER" id="PTHR34145:SF28">
    <property type="entry name" value="F-BOX DOMAIN-CONTAINING PROTEIN"/>
    <property type="match status" value="1"/>
</dbReference>
<reference evidence="2" key="1">
    <citation type="submission" date="2018-04" db="EMBL/GenBank/DDBJ databases">
        <title>WGS assembly of Panicum hallii.</title>
        <authorList>
            <person name="Lovell J."/>
            <person name="Jenkins J."/>
            <person name="Lowry D."/>
            <person name="Mamidi S."/>
            <person name="Sreedasyam A."/>
            <person name="Weng X."/>
            <person name="Barry K."/>
            <person name="Bonette J."/>
            <person name="Campitelli B."/>
            <person name="Daum C."/>
            <person name="Gordon S."/>
            <person name="Gould B."/>
            <person name="Lipzen A."/>
            <person name="Macqueen A."/>
            <person name="Palacio-Mejia J."/>
            <person name="Plott C."/>
            <person name="Shakirov E."/>
            <person name="Shu S."/>
            <person name="Yoshinaga Y."/>
            <person name="Zane M."/>
            <person name="Rokhsar D."/>
            <person name="Grimwood J."/>
            <person name="Schmutz J."/>
            <person name="Juenger T."/>
        </authorList>
    </citation>
    <scope>NUCLEOTIDE SEQUENCE [LARGE SCALE GENOMIC DNA]</scope>
    <source>
        <strain evidence="2">FIL2</strain>
    </source>
</reference>
<evidence type="ECO:0000259" key="1">
    <source>
        <dbReference type="Pfam" id="PF23622"/>
    </source>
</evidence>
<dbReference type="Gene3D" id="3.80.10.10">
    <property type="entry name" value="Ribonuclease Inhibitor"/>
    <property type="match status" value="1"/>
</dbReference>
<evidence type="ECO:0000313" key="2">
    <source>
        <dbReference type="EMBL" id="PVH38473.1"/>
    </source>
</evidence>
<dbReference type="Gramene" id="PVH38473">
    <property type="protein sequence ID" value="PVH38473"/>
    <property type="gene ID" value="PAHAL_5G267200"/>
</dbReference>
<feature type="domain" description="At1g61320/AtMIF1 LRR" evidence="1">
    <location>
        <begin position="57"/>
        <end position="300"/>
    </location>
</feature>
<proteinExistence type="predicted"/>
<dbReference type="SUPFAM" id="SSF52047">
    <property type="entry name" value="RNI-like"/>
    <property type="match status" value="1"/>
</dbReference>
<organism evidence="2">
    <name type="scientific">Panicum hallii</name>
    <dbReference type="NCBI Taxonomy" id="206008"/>
    <lineage>
        <taxon>Eukaryota</taxon>
        <taxon>Viridiplantae</taxon>
        <taxon>Streptophyta</taxon>
        <taxon>Embryophyta</taxon>
        <taxon>Tracheophyta</taxon>
        <taxon>Spermatophyta</taxon>
        <taxon>Magnoliopsida</taxon>
        <taxon>Liliopsida</taxon>
        <taxon>Poales</taxon>
        <taxon>Poaceae</taxon>
        <taxon>PACMAD clade</taxon>
        <taxon>Panicoideae</taxon>
        <taxon>Panicodae</taxon>
        <taxon>Paniceae</taxon>
        <taxon>Panicinae</taxon>
        <taxon>Panicum</taxon>
        <taxon>Panicum sect. Panicum</taxon>
    </lineage>
</organism>
<name>A0A2T8ILC7_9POAL</name>
<dbReference type="InterPro" id="IPR053772">
    <property type="entry name" value="At1g61320/At1g61330-like"/>
</dbReference>
<dbReference type="Pfam" id="PF23622">
    <property type="entry name" value="LRR_At1g61320_AtMIF1"/>
    <property type="match status" value="1"/>
</dbReference>
<sequence>MQAAARAGCASRQLLRSWRHYPELEFSARTVPLDGRHTCARGQVAKDVIRRIDAAPQNRTGICVKRLRFELQFLRKVRAGTINRWLDAAATLGVHELTLDLPLGDAKLRYRFPCELFFDENGCSIQSLRLSACSFSPGHGSCSFGSLRRVGFSWVRITTEESWLFLSNSPALERLELEYCHEIACLRIPSTLQLLSSLRVRHCKVLQSVETDAPNLSIFHYQGPIIQFSLGEALHLKDVNMSIYPCFNLFDYVLKELPKLGPDLETLSLMSADEIGYMYPLKIVLREEFTHLKHLELGIVEESPVKMRLADIDPSKPVKLPRLVKATGFCPVQDLVELSNYILNTVASQQSALNLVPLNV</sequence>
<dbReference type="InterPro" id="IPR055357">
    <property type="entry name" value="LRR_At1g61320_AtMIF1"/>
</dbReference>
<dbReference type="PANTHER" id="PTHR34145">
    <property type="entry name" value="OS02G0105600 PROTEIN"/>
    <property type="match status" value="1"/>
</dbReference>
<dbReference type="AlphaFoldDB" id="A0A2T8ILC7"/>
<accession>A0A2T8ILC7</accession>
<gene>
    <name evidence="2" type="ORF">PAHAL_5G267200</name>
</gene>
<dbReference type="EMBL" id="CM008050">
    <property type="protein sequence ID" value="PVH38473.1"/>
    <property type="molecule type" value="Genomic_DNA"/>
</dbReference>
<protein>
    <recommendedName>
        <fullName evidence="1">At1g61320/AtMIF1 LRR domain-containing protein</fullName>
    </recommendedName>
</protein>